<keyword evidence="1" id="KW-1133">Transmembrane helix</keyword>
<name>A0A2U9S412_9PROT</name>
<keyword evidence="3" id="KW-1185">Reference proteome</keyword>
<evidence type="ECO:0000313" key="2">
    <source>
        <dbReference type="EMBL" id="AWU93583.1"/>
    </source>
</evidence>
<protein>
    <submittedName>
        <fullName evidence="2">Uncharacterized protein</fullName>
    </submittedName>
</protein>
<evidence type="ECO:0000313" key="3">
    <source>
        <dbReference type="Proteomes" id="UP000249605"/>
    </source>
</evidence>
<accession>A0A2U9S412</accession>
<feature type="transmembrane region" description="Helical" evidence="1">
    <location>
        <begin position="12"/>
        <end position="34"/>
    </location>
</feature>
<dbReference type="Proteomes" id="UP000249605">
    <property type="component" value="Chromosome"/>
</dbReference>
<evidence type="ECO:0000256" key="1">
    <source>
        <dbReference type="SAM" id="Phobius"/>
    </source>
</evidence>
<dbReference type="KEGG" id="azm:DM194_04520"/>
<reference evidence="2 3" key="1">
    <citation type="journal article" date="2019" name="Int. J. Syst. Evol. Microbiol.">
        <title>Azospirillum ramasamyi sp. nov., a novel diazotrophic bacterium isolated from fermented bovine products.</title>
        <authorList>
            <person name="Anandham R."/>
            <person name="Heo J."/>
            <person name="Krishnamoorthy R."/>
            <person name="SenthilKumar M."/>
            <person name="Gopal N.O."/>
            <person name="Kim S.J."/>
            <person name="Kwon S.W."/>
        </authorList>
    </citation>
    <scope>NUCLEOTIDE SEQUENCE [LARGE SCALE GENOMIC DNA]</scope>
    <source>
        <strain evidence="2 3">M2T2B2</strain>
    </source>
</reference>
<sequence>MIPADNPLAPPRVLRGVTGAVLTFLALGTVTAVWPNPVFIRMTPTQGFEVWLLAIQAVLVGVYVAIRRPMCSLRGAGLGSVVAFLGIACPTCNKLLLLVFGADLLLAYFEPYRLHLAMVGAAVTGAAVAWEWRERRQAVVCPVGMSDQDLGERIRPS</sequence>
<feature type="transmembrane region" description="Helical" evidence="1">
    <location>
        <begin position="78"/>
        <end position="100"/>
    </location>
</feature>
<dbReference type="RefSeq" id="WP_111066124.1">
    <property type="nucleotide sequence ID" value="NZ_CP029829.1"/>
</dbReference>
<proteinExistence type="predicted"/>
<gene>
    <name evidence="2" type="ORF">DM194_04520</name>
</gene>
<dbReference type="EMBL" id="CP029829">
    <property type="protein sequence ID" value="AWU93583.1"/>
    <property type="molecule type" value="Genomic_DNA"/>
</dbReference>
<dbReference type="AlphaFoldDB" id="A0A2U9S412"/>
<dbReference type="OrthoDB" id="166777at2"/>
<organism evidence="2 3">
    <name type="scientific">Azospirillum ramasamyi</name>
    <dbReference type="NCBI Taxonomy" id="682998"/>
    <lineage>
        <taxon>Bacteria</taxon>
        <taxon>Pseudomonadati</taxon>
        <taxon>Pseudomonadota</taxon>
        <taxon>Alphaproteobacteria</taxon>
        <taxon>Rhodospirillales</taxon>
        <taxon>Azospirillaceae</taxon>
        <taxon>Azospirillum</taxon>
    </lineage>
</organism>
<keyword evidence="1" id="KW-0812">Transmembrane</keyword>
<feature type="transmembrane region" description="Helical" evidence="1">
    <location>
        <begin position="46"/>
        <end position="66"/>
    </location>
</feature>
<feature type="transmembrane region" description="Helical" evidence="1">
    <location>
        <begin position="112"/>
        <end position="130"/>
    </location>
</feature>
<keyword evidence="1" id="KW-0472">Membrane</keyword>